<keyword evidence="3" id="KW-1185">Reference proteome</keyword>
<feature type="region of interest" description="Disordered" evidence="1">
    <location>
        <begin position="61"/>
        <end position="84"/>
    </location>
</feature>
<gene>
    <name evidence="2" type="ORF">OIU84_025830</name>
</gene>
<name>A0AAD6KMC1_9ROSI</name>
<sequence>MSLMVARLLSFFQSKHLRHTTTFNVHLLILWKFDVYPRGNMKCWFKREPIWKLNKNGDDDAELSQIRSGTSSSKAKDISKNCPKADSSWNGIEIADTLWFERTEEPGRN</sequence>
<reference evidence="2 3" key="1">
    <citation type="journal article" date="2023" name="Int. J. Mol. Sci.">
        <title>De Novo Assembly and Annotation of 11 Diverse Shrub Willow (Salix) Genomes Reveals Novel Gene Organization in Sex-Linked Regions.</title>
        <authorList>
            <person name="Hyden B."/>
            <person name="Feng K."/>
            <person name="Yates T.B."/>
            <person name="Jawdy S."/>
            <person name="Cereghino C."/>
            <person name="Smart L.B."/>
            <person name="Muchero W."/>
        </authorList>
    </citation>
    <scope>NUCLEOTIDE SEQUENCE [LARGE SCALE GENOMIC DNA]</scope>
    <source>
        <tissue evidence="2">Shoot tip</tissue>
    </source>
</reference>
<dbReference type="Proteomes" id="UP001162972">
    <property type="component" value="Chromosome 16"/>
</dbReference>
<proteinExistence type="predicted"/>
<dbReference type="AlphaFoldDB" id="A0AAD6KMC1"/>
<evidence type="ECO:0000313" key="3">
    <source>
        <dbReference type="Proteomes" id="UP001162972"/>
    </source>
</evidence>
<dbReference type="EMBL" id="JAPFFJ010000006">
    <property type="protein sequence ID" value="KAJ6425134.1"/>
    <property type="molecule type" value="Genomic_DNA"/>
</dbReference>
<comment type="caution">
    <text evidence="2">The sequence shown here is derived from an EMBL/GenBank/DDBJ whole genome shotgun (WGS) entry which is preliminary data.</text>
</comment>
<accession>A0AAD6KMC1</accession>
<protein>
    <submittedName>
        <fullName evidence="2">Uncharacterized protein</fullName>
    </submittedName>
</protein>
<evidence type="ECO:0000256" key="1">
    <source>
        <dbReference type="SAM" id="MobiDB-lite"/>
    </source>
</evidence>
<organism evidence="2 3">
    <name type="scientific">Salix udensis</name>
    <dbReference type="NCBI Taxonomy" id="889485"/>
    <lineage>
        <taxon>Eukaryota</taxon>
        <taxon>Viridiplantae</taxon>
        <taxon>Streptophyta</taxon>
        <taxon>Embryophyta</taxon>
        <taxon>Tracheophyta</taxon>
        <taxon>Spermatophyta</taxon>
        <taxon>Magnoliopsida</taxon>
        <taxon>eudicotyledons</taxon>
        <taxon>Gunneridae</taxon>
        <taxon>Pentapetalae</taxon>
        <taxon>rosids</taxon>
        <taxon>fabids</taxon>
        <taxon>Malpighiales</taxon>
        <taxon>Salicaceae</taxon>
        <taxon>Saliceae</taxon>
        <taxon>Salix</taxon>
    </lineage>
</organism>
<evidence type="ECO:0000313" key="2">
    <source>
        <dbReference type="EMBL" id="KAJ6425134.1"/>
    </source>
</evidence>